<dbReference type="EMBL" id="BTSX01000006">
    <property type="protein sequence ID" value="GMT03493.1"/>
    <property type="molecule type" value="Genomic_DNA"/>
</dbReference>
<name>A0AAV5UAM8_9BILA</name>
<keyword evidence="2" id="KW-1185">Reference proteome</keyword>
<comment type="caution">
    <text evidence="1">The sequence shown here is derived from an EMBL/GenBank/DDBJ whole genome shotgun (WGS) entry which is preliminary data.</text>
</comment>
<proteinExistence type="predicted"/>
<dbReference type="Proteomes" id="UP001432027">
    <property type="component" value="Unassembled WGS sequence"/>
</dbReference>
<sequence>MGLHSSQSQQRIHECSMLLGHKQLWHTSKSVSLFSRLSRFAIQPSAVPSRCGKSACSCVCSGNCTLLVSAAKAELSVMPASWRLPRGLAPRYARLTLAFLPSMIGLGSLQALSAAGRSFIVTNPYPLLFCVCLSVITTASSISPNCSKYSCRVLSDVWYGRPPTKIFVSVVSFEPVTGFISDVVVASAAAAAAA</sequence>
<evidence type="ECO:0000313" key="1">
    <source>
        <dbReference type="EMBL" id="GMT03493.1"/>
    </source>
</evidence>
<evidence type="ECO:0000313" key="2">
    <source>
        <dbReference type="Proteomes" id="UP001432027"/>
    </source>
</evidence>
<protein>
    <recommendedName>
        <fullName evidence="3">G protein-coupled receptor</fullName>
    </recommendedName>
</protein>
<accession>A0AAV5UAM8</accession>
<gene>
    <name evidence="1" type="ORF">PENTCL1PPCAC_25667</name>
</gene>
<reference evidence="1" key="1">
    <citation type="submission" date="2023-10" db="EMBL/GenBank/DDBJ databases">
        <title>Genome assembly of Pristionchus species.</title>
        <authorList>
            <person name="Yoshida K."/>
            <person name="Sommer R.J."/>
        </authorList>
    </citation>
    <scope>NUCLEOTIDE SEQUENCE</scope>
    <source>
        <strain evidence="1">RS0144</strain>
    </source>
</reference>
<organism evidence="1 2">
    <name type="scientific">Pristionchus entomophagus</name>
    <dbReference type="NCBI Taxonomy" id="358040"/>
    <lineage>
        <taxon>Eukaryota</taxon>
        <taxon>Metazoa</taxon>
        <taxon>Ecdysozoa</taxon>
        <taxon>Nematoda</taxon>
        <taxon>Chromadorea</taxon>
        <taxon>Rhabditida</taxon>
        <taxon>Rhabditina</taxon>
        <taxon>Diplogasteromorpha</taxon>
        <taxon>Diplogasteroidea</taxon>
        <taxon>Neodiplogasteridae</taxon>
        <taxon>Pristionchus</taxon>
    </lineage>
</organism>
<dbReference type="AlphaFoldDB" id="A0AAV5UAM8"/>
<evidence type="ECO:0008006" key="3">
    <source>
        <dbReference type="Google" id="ProtNLM"/>
    </source>
</evidence>